<keyword evidence="2" id="KW-1185">Reference proteome</keyword>
<organism evidence="1 2">
    <name type="scientific">Micromonospora humidisoli</name>
    <dbReference type="NCBI Taxonomy" id="2807622"/>
    <lineage>
        <taxon>Bacteria</taxon>
        <taxon>Bacillati</taxon>
        <taxon>Actinomycetota</taxon>
        <taxon>Actinomycetes</taxon>
        <taxon>Micromonosporales</taxon>
        <taxon>Micromonosporaceae</taxon>
        <taxon>Micromonospora</taxon>
    </lineage>
</organism>
<sequence length="109" mass="12267">MRALREARELLRQGRIGPAIVEARNALEQIRSAYRTLRLFNAGKTKSPKDRTPDERWAFMVEDLFSTMNAAGHNGEVTKDCAFTREDGEMLIATTAGMLKRLPADSTVR</sequence>
<name>A0ABS2JJW5_9ACTN</name>
<dbReference type="EMBL" id="JAFEUO010000014">
    <property type="protein sequence ID" value="MBM7086822.1"/>
    <property type="molecule type" value="Genomic_DNA"/>
</dbReference>
<accession>A0ABS2JJW5</accession>
<reference evidence="1 2" key="1">
    <citation type="submission" date="2021-02" db="EMBL/GenBank/DDBJ databases">
        <authorList>
            <person name="Lee D.-H."/>
        </authorList>
    </citation>
    <scope>NUCLEOTIDE SEQUENCE [LARGE SCALE GENOMIC DNA]</scope>
    <source>
        <strain evidence="1 2">MMS20-R2-29</strain>
    </source>
</reference>
<comment type="caution">
    <text evidence="1">The sequence shown here is derived from an EMBL/GenBank/DDBJ whole genome shotgun (WGS) entry which is preliminary data.</text>
</comment>
<evidence type="ECO:0000313" key="2">
    <source>
        <dbReference type="Proteomes" id="UP000809587"/>
    </source>
</evidence>
<proteinExistence type="predicted"/>
<gene>
    <name evidence="1" type="ORF">JQN84_30290</name>
</gene>
<dbReference type="Proteomes" id="UP000809587">
    <property type="component" value="Unassembled WGS sequence"/>
</dbReference>
<protein>
    <submittedName>
        <fullName evidence="1">Uncharacterized protein</fullName>
    </submittedName>
</protein>
<dbReference type="RefSeq" id="WP_204962008.1">
    <property type="nucleotide sequence ID" value="NZ_JAFEUO010000014.1"/>
</dbReference>
<evidence type="ECO:0000313" key="1">
    <source>
        <dbReference type="EMBL" id="MBM7086822.1"/>
    </source>
</evidence>